<sequence>MSRKLDSPVQTQMAVAVFRNPLSGEHRGKSMEGKQPVGRRRVFVQTEKGCVLGMELDRSDNAHTVKRRLQLALNVPTEESSLTFGDIVLKNDLSAVRNNSPLLLIRNLMHRSSSTPCMSLIGTDILQRDNSGPIEILGQSNCLDRIKQLVKDIVKAIKNGIDPIPVHGGLGGAYYFRNSRGENVAIVKPTDEEPFAPNNPKGFVGKALGQPGLKRSVRVGETGFREVAAYLLDYNHFANVPPTSLVKITHSIFNVNDGVNDNNFRRRRLVSKIASFQQFIPHDFDASDHGTSSFPVAAVHRIGILDIRILNTDRHAGNLLVRKLDINGAFGQVELIPIDHGLCLPETLEDPYFEWIHWPQASIPFSEDELEYIENLDPLRDCEMLRMELPMIQEACLRVLVLCTIFLKEAAAYGLCLGEIGEMMTREFRRGEEEPSELEVVCLEARKMLAADREELSPGTELGDDEFQFDIDCNEFASEFTPKMAVDDTISRAPLQPGFGFGYGRSPLSKLEESIEEESNGEDPDEFITFPTQEKIPTVSNLSMSLKNTILGEKKQKHQKYSGEGKVEKSYFANTSSGHKSANEQLPASISFVKLADMSDDEWTVFLGKFLELLYPAFAKRKSITLGQKQRQRLGTSCQF</sequence>
<dbReference type="EMBL" id="CM039436">
    <property type="protein sequence ID" value="KAI4314043.1"/>
    <property type="molecule type" value="Genomic_DNA"/>
</dbReference>
<accession>A0ACB9LSJ0</accession>
<protein>
    <submittedName>
        <fullName evidence="1">Uncharacterized protein</fullName>
    </submittedName>
</protein>
<organism evidence="1 2">
    <name type="scientific">Bauhinia variegata</name>
    <name type="common">Purple orchid tree</name>
    <name type="synonym">Phanera variegata</name>
    <dbReference type="NCBI Taxonomy" id="167791"/>
    <lineage>
        <taxon>Eukaryota</taxon>
        <taxon>Viridiplantae</taxon>
        <taxon>Streptophyta</taxon>
        <taxon>Embryophyta</taxon>
        <taxon>Tracheophyta</taxon>
        <taxon>Spermatophyta</taxon>
        <taxon>Magnoliopsida</taxon>
        <taxon>eudicotyledons</taxon>
        <taxon>Gunneridae</taxon>
        <taxon>Pentapetalae</taxon>
        <taxon>rosids</taxon>
        <taxon>fabids</taxon>
        <taxon>Fabales</taxon>
        <taxon>Fabaceae</taxon>
        <taxon>Cercidoideae</taxon>
        <taxon>Cercideae</taxon>
        <taxon>Bauhiniinae</taxon>
        <taxon>Bauhinia</taxon>
    </lineage>
</organism>
<dbReference type="Proteomes" id="UP000828941">
    <property type="component" value="Chromosome 11"/>
</dbReference>
<keyword evidence="2" id="KW-1185">Reference proteome</keyword>
<proteinExistence type="predicted"/>
<gene>
    <name evidence="1" type="ORF">L6164_026986</name>
</gene>
<name>A0ACB9LSJ0_BAUVA</name>
<evidence type="ECO:0000313" key="2">
    <source>
        <dbReference type="Proteomes" id="UP000828941"/>
    </source>
</evidence>
<evidence type="ECO:0000313" key="1">
    <source>
        <dbReference type="EMBL" id="KAI4314043.1"/>
    </source>
</evidence>
<comment type="caution">
    <text evidence="1">The sequence shown here is derived from an EMBL/GenBank/DDBJ whole genome shotgun (WGS) entry which is preliminary data.</text>
</comment>
<reference evidence="1 2" key="1">
    <citation type="journal article" date="2022" name="DNA Res.">
        <title>Chromosomal-level genome assembly of the orchid tree Bauhinia variegata (Leguminosae; Cercidoideae) supports the allotetraploid origin hypothesis of Bauhinia.</title>
        <authorList>
            <person name="Zhong Y."/>
            <person name="Chen Y."/>
            <person name="Zheng D."/>
            <person name="Pang J."/>
            <person name="Liu Y."/>
            <person name="Luo S."/>
            <person name="Meng S."/>
            <person name="Qian L."/>
            <person name="Wei D."/>
            <person name="Dai S."/>
            <person name="Zhou R."/>
        </authorList>
    </citation>
    <scope>NUCLEOTIDE SEQUENCE [LARGE SCALE GENOMIC DNA]</scope>
    <source>
        <strain evidence="1">BV-YZ2020</strain>
    </source>
</reference>